<feature type="chain" id="PRO_5002047113" evidence="1">
    <location>
        <begin position="29"/>
        <end position="55"/>
    </location>
</feature>
<proteinExistence type="predicted"/>
<dbReference type="EMBL" id="GBRH01193734">
    <property type="protein sequence ID" value="JAE04162.1"/>
    <property type="molecule type" value="Transcribed_RNA"/>
</dbReference>
<accession>A0A0A9EVR2</accession>
<evidence type="ECO:0000256" key="1">
    <source>
        <dbReference type="SAM" id="SignalP"/>
    </source>
</evidence>
<evidence type="ECO:0000313" key="2">
    <source>
        <dbReference type="EMBL" id="JAE04162.1"/>
    </source>
</evidence>
<organism evidence="2">
    <name type="scientific">Arundo donax</name>
    <name type="common">Giant reed</name>
    <name type="synonym">Donax arundinaceus</name>
    <dbReference type="NCBI Taxonomy" id="35708"/>
    <lineage>
        <taxon>Eukaryota</taxon>
        <taxon>Viridiplantae</taxon>
        <taxon>Streptophyta</taxon>
        <taxon>Embryophyta</taxon>
        <taxon>Tracheophyta</taxon>
        <taxon>Spermatophyta</taxon>
        <taxon>Magnoliopsida</taxon>
        <taxon>Liliopsida</taxon>
        <taxon>Poales</taxon>
        <taxon>Poaceae</taxon>
        <taxon>PACMAD clade</taxon>
        <taxon>Arundinoideae</taxon>
        <taxon>Arundineae</taxon>
        <taxon>Arundo</taxon>
    </lineage>
</organism>
<reference evidence="2" key="2">
    <citation type="journal article" date="2015" name="Data Brief">
        <title>Shoot transcriptome of the giant reed, Arundo donax.</title>
        <authorList>
            <person name="Barrero R.A."/>
            <person name="Guerrero F.D."/>
            <person name="Moolhuijzen P."/>
            <person name="Goolsby J.A."/>
            <person name="Tidwell J."/>
            <person name="Bellgard S.E."/>
            <person name="Bellgard M.I."/>
        </authorList>
    </citation>
    <scope>NUCLEOTIDE SEQUENCE</scope>
    <source>
        <tissue evidence="2">Shoot tissue taken approximately 20 cm above the soil surface</tissue>
    </source>
</reference>
<reference evidence="2" key="1">
    <citation type="submission" date="2014-09" db="EMBL/GenBank/DDBJ databases">
        <authorList>
            <person name="Magalhaes I.L.F."/>
            <person name="Oliveira U."/>
            <person name="Santos F.R."/>
            <person name="Vidigal T.H.D.A."/>
            <person name="Brescovit A.D."/>
            <person name="Santos A.J."/>
        </authorList>
    </citation>
    <scope>NUCLEOTIDE SEQUENCE</scope>
    <source>
        <tissue evidence="2">Shoot tissue taken approximately 20 cm above the soil surface</tissue>
    </source>
</reference>
<keyword evidence="1" id="KW-0732">Signal</keyword>
<name>A0A0A9EVR2_ARUDO</name>
<protein>
    <submittedName>
        <fullName evidence="2">Uncharacterized protein</fullName>
    </submittedName>
</protein>
<sequence>MSRAANAARMLALAVWLRLPGVSPGARARTGKLPSYYSAVRVLLRYRWDLDTLCL</sequence>
<dbReference type="AlphaFoldDB" id="A0A0A9EVR2"/>
<feature type="signal peptide" evidence="1">
    <location>
        <begin position="1"/>
        <end position="28"/>
    </location>
</feature>